<protein>
    <recommendedName>
        <fullName evidence="3">PDZ domain-containing protein</fullName>
    </recommendedName>
</protein>
<evidence type="ECO:0000256" key="1">
    <source>
        <dbReference type="SAM" id="MobiDB-lite"/>
    </source>
</evidence>
<keyword evidence="2" id="KW-1133">Transmembrane helix</keyword>
<gene>
    <name evidence="4" type="ORF">BV898_08237</name>
</gene>
<feature type="transmembrane region" description="Helical" evidence="2">
    <location>
        <begin position="277"/>
        <end position="299"/>
    </location>
</feature>
<dbReference type="InterPro" id="IPR036034">
    <property type="entry name" value="PDZ_sf"/>
</dbReference>
<keyword evidence="5" id="KW-1185">Reference proteome</keyword>
<evidence type="ECO:0000259" key="3">
    <source>
        <dbReference type="PROSITE" id="PS50106"/>
    </source>
</evidence>
<feature type="compositionally biased region" description="Low complexity" evidence="1">
    <location>
        <begin position="231"/>
        <end position="241"/>
    </location>
</feature>
<organism evidence="4 5">
    <name type="scientific">Hypsibius exemplaris</name>
    <name type="common">Freshwater tardigrade</name>
    <dbReference type="NCBI Taxonomy" id="2072580"/>
    <lineage>
        <taxon>Eukaryota</taxon>
        <taxon>Metazoa</taxon>
        <taxon>Ecdysozoa</taxon>
        <taxon>Tardigrada</taxon>
        <taxon>Eutardigrada</taxon>
        <taxon>Parachela</taxon>
        <taxon>Hypsibioidea</taxon>
        <taxon>Hypsibiidae</taxon>
        <taxon>Hypsibius</taxon>
    </lineage>
</organism>
<name>A0A1W0WR04_HYPEX</name>
<sequence>MKPTRVREVSSTDQSLPTLLLAAKTLAQTANLGDGSFDSGESDQHGIHDNFAQIINIQLNKDSSHGLGFSIVDSETLSGVFVASVIEDSPAKRAGLRVNDEVQLINEENVQEVDRITAAVILKSLPNGPVALQVRRSQDVAVVRTLQQLLVGLSYSRNFTDEDWNSSTEELGEERDNLSRKDGSKKTVRTISADFSARSLSAKKVAISSEPSGKDSYEASASAIGIKSSGSLSISTEQQQQRTKDQERQKSQSLWNNKELFPQTTQTRFHGCLFQGLFIIQMLVGVIVLILECVTAGLFSAHIYGVEYAGIYVGAFAAVAGAIGLWSSVITVPLEKEQTFYWCNLGLQCLALANSIALLGASIAIYLRHQTVRDSGEQMKYDIDTLLRLKVAVFVFHIFLILFAIALVVIITLRRRHNLSDTRIKNKV</sequence>
<accession>A0A1W0WR04</accession>
<dbReference type="OrthoDB" id="438726at2759"/>
<feature type="region of interest" description="Disordered" evidence="1">
    <location>
        <begin position="162"/>
        <end position="184"/>
    </location>
</feature>
<dbReference type="PROSITE" id="PS50106">
    <property type="entry name" value="PDZ"/>
    <property type="match status" value="1"/>
</dbReference>
<dbReference type="InterPro" id="IPR001478">
    <property type="entry name" value="PDZ"/>
</dbReference>
<evidence type="ECO:0000313" key="4">
    <source>
        <dbReference type="EMBL" id="OQV17612.1"/>
    </source>
</evidence>
<dbReference type="EMBL" id="MTYJ01000058">
    <property type="protein sequence ID" value="OQV17612.1"/>
    <property type="molecule type" value="Genomic_DNA"/>
</dbReference>
<evidence type="ECO:0000313" key="5">
    <source>
        <dbReference type="Proteomes" id="UP000192578"/>
    </source>
</evidence>
<proteinExistence type="predicted"/>
<dbReference type="SMART" id="SM00228">
    <property type="entry name" value="PDZ"/>
    <property type="match status" value="1"/>
</dbReference>
<dbReference type="Gene3D" id="2.30.42.10">
    <property type="match status" value="1"/>
</dbReference>
<dbReference type="Pfam" id="PF00595">
    <property type="entry name" value="PDZ"/>
    <property type="match status" value="1"/>
</dbReference>
<reference evidence="5" key="1">
    <citation type="submission" date="2017-01" db="EMBL/GenBank/DDBJ databases">
        <title>Comparative genomics of anhydrobiosis in the tardigrade Hypsibius dujardini.</title>
        <authorList>
            <person name="Yoshida Y."/>
            <person name="Koutsovoulos G."/>
            <person name="Laetsch D."/>
            <person name="Stevens L."/>
            <person name="Kumar S."/>
            <person name="Horikawa D."/>
            <person name="Ishino K."/>
            <person name="Komine S."/>
            <person name="Tomita M."/>
            <person name="Blaxter M."/>
            <person name="Arakawa K."/>
        </authorList>
    </citation>
    <scope>NUCLEOTIDE SEQUENCE [LARGE SCALE GENOMIC DNA]</scope>
    <source>
        <strain evidence="5">Z151</strain>
    </source>
</reference>
<keyword evidence="2" id="KW-0472">Membrane</keyword>
<feature type="region of interest" description="Disordered" evidence="1">
    <location>
        <begin position="231"/>
        <end position="251"/>
    </location>
</feature>
<dbReference type="SUPFAM" id="SSF50156">
    <property type="entry name" value="PDZ domain-like"/>
    <property type="match status" value="1"/>
</dbReference>
<comment type="caution">
    <text evidence="4">The sequence shown here is derived from an EMBL/GenBank/DDBJ whole genome shotgun (WGS) entry which is preliminary data.</text>
</comment>
<dbReference type="CDD" id="cd00136">
    <property type="entry name" value="PDZ_canonical"/>
    <property type="match status" value="1"/>
</dbReference>
<evidence type="ECO:0000256" key="2">
    <source>
        <dbReference type="SAM" id="Phobius"/>
    </source>
</evidence>
<feature type="transmembrane region" description="Helical" evidence="2">
    <location>
        <begin position="311"/>
        <end position="333"/>
    </location>
</feature>
<dbReference type="Proteomes" id="UP000192578">
    <property type="component" value="Unassembled WGS sequence"/>
</dbReference>
<dbReference type="AlphaFoldDB" id="A0A1W0WR04"/>
<feature type="compositionally biased region" description="Basic and acidic residues" evidence="1">
    <location>
        <begin position="174"/>
        <end position="184"/>
    </location>
</feature>
<feature type="domain" description="PDZ" evidence="3">
    <location>
        <begin position="56"/>
        <end position="124"/>
    </location>
</feature>
<feature type="transmembrane region" description="Helical" evidence="2">
    <location>
        <begin position="387"/>
        <end position="413"/>
    </location>
</feature>
<feature type="transmembrane region" description="Helical" evidence="2">
    <location>
        <begin position="345"/>
        <end position="367"/>
    </location>
</feature>
<keyword evidence="2" id="KW-0812">Transmembrane</keyword>